<dbReference type="RefSeq" id="WP_182837936.1">
    <property type="nucleotide sequence ID" value="NZ_BAAABQ010000096.1"/>
</dbReference>
<reference evidence="1 2" key="1">
    <citation type="submission" date="2020-08" db="EMBL/GenBank/DDBJ databases">
        <title>Genomic Encyclopedia of Archaeal and Bacterial Type Strains, Phase II (KMG-II): from individual species to whole genera.</title>
        <authorList>
            <person name="Goeker M."/>
        </authorList>
    </citation>
    <scope>NUCLEOTIDE SEQUENCE [LARGE SCALE GENOMIC DNA]</scope>
    <source>
        <strain evidence="1 2">DSM 43850</strain>
    </source>
</reference>
<keyword evidence="2" id="KW-1185">Reference proteome</keyword>
<evidence type="ECO:0000313" key="1">
    <source>
        <dbReference type="EMBL" id="MBA8925082.1"/>
    </source>
</evidence>
<proteinExistence type="predicted"/>
<evidence type="ECO:0000313" key="2">
    <source>
        <dbReference type="Proteomes" id="UP000517916"/>
    </source>
</evidence>
<name>A0ABR6BDY4_9PSEU</name>
<accession>A0ABR6BDY4</accession>
<comment type="caution">
    <text evidence="1">The sequence shown here is derived from an EMBL/GenBank/DDBJ whole genome shotgun (WGS) entry which is preliminary data.</text>
</comment>
<dbReference type="EMBL" id="JACJID010000002">
    <property type="protein sequence ID" value="MBA8925082.1"/>
    <property type="molecule type" value="Genomic_DNA"/>
</dbReference>
<gene>
    <name evidence="1" type="ORF">BC739_002281</name>
</gene>
<dbReference type="Proteomes" id="UP000517916">
    <property type="component" value="Unassembled WGS sequence"/>
</dbReference>
<organism evidence="1 2">
    <name type="scientific">Kutzneria viridogrisea</name>
    <dbReference type="NCBI Taxonomy" id="47990"/>
    <lineage>
        <taxon>Bacteria</taxon>
        <taxon>Bacillati</taxon>
        <taxon>Actinomycetota</taxon>
        <taxon>Actinomycetes</taxon>
        <taxon>Pseudonocardiales</taxon>
        <taxon>Pseudonocardiaceae</taxon>
        <taxon>Kutzneria</taxon>
    </lineage>
</organism>
<protein>
    <submittedName>
        <fullName evidence="1">Uncharacterized protein</fullName>
    </submittedName>
</protein>
<sequence>MRADLLVAVGHSRDAASRALVTDFLARWPGEVLVVVSWPERAASWLRQARRLTAGQPDAWVVASTVDSWWHVRRRLCEQPGWDPARTYLLHEGAVDLS</sequence>